<dbReference type="InterPro" id="IPR009100">
    <property type="entry name" value="AcylCoA_DH/oxidase_NM_dom_sf"/>
</dbReference>
<keyword evidence="3" id="KW-0285">Flavoprotein</keyword>
<protein>
    <submittedName>
        <fullName evidence="8">Acyl-CoA dehydrogenase, C-terminal domain protein</fullName>
    </submittedName>
</protein>
<comment type="cofactor">
    <cofactor evidence="1">
        <name>FAD</name>
        <dbReference type="ChEBI" id="CHEBI:57692"/>
    </cofactor>
</comment>
<evidence type="ECO:0000256" key="1">
    <source>
        <dbReference type="ARBA" id="ARBA00001974"/>
    </source>
</evidence>
<proteinExistence type="inferred from homology"/>
<dbReference type="SUPFAM" id="SSF56645">
    <property type="entry name" value="Acyl-CoA dehydrogenase NM domain-like"/>
    <property type="match status" value="1"/>
</dbReference>
<evidence type="ECO:0000313" key="9">
    <source>
        <dbReference type="Proteomes" id="UP000026682"/>
    </source>
</evidence>
<dbReference type="AlphaFoldDB" id="A0A158M4J8"/>
<reference evidence="8 9" key="1">
    <citation type="submission" date="2014-03" db="EMBL/GenBank/DDBJ databases">
        <title>Genome sequence of Bordetella holmseii.</title>
        <authorList>
            <person name="Harvill E."/>
            <person name="Goodfield L.L."/>
            <person name="Ivanov Y."/>
            <person name="Meyer J.A."/>
            <person name="Newth C."/>
            <person name="Cassiday P."/>
            <person name="Tondella M.L."/>
            <person name="Liao P."/>
            <person name="Zimmerman J."/>
            <person name="Meert K."/>
            <person name="Wessel D."/>
            <person name="Berger J."/>
            <person name="Dean J.M."/>
            <person name="Holubkov R."/>
            <person name="Burr J."/>
            <person name="Liu T."/>
            <person name="Brinkac L.M."/>
            <person name="Sanka R."/>
            <person name="Kim M."/>
            <person name="Losada L."/>
        </authorList>
    </citation>
    <scope>NUCLEOTIDE SEQUENCE [LARGE SCALE GENOMIC DNA]</scope>
    <source>
        <strain evidence="8 9">CDC-H585-BH</strain>
    </source>
</reference>
<feature type="domain" description="Acyl-CoA oxidase/dehydrogenase middle" evidence="6">
    <location>
        <begin position="79"/>
        <end position="176"/>
    </location>
</feature>
<feature type="domain" description="Adaptive response protein AidB N-terminal" evidence="7">
    <location>
        <begin position="4"/>
        <end position="63"/>
    </location>
</feature>
<dbReference type="PANTHER" id="PTHR42707:SF3">
    <property type="entry name" value="ACYL-COA DEHYDROGENASE AIDB-RELATED"/>
    <property type="match status" value="1"/>
</dbReference>
<keyword evidence="4" id="KW-0274">FAD</keyword>
<evidence type="ECO:0000259" key="7">
    <source>
        <dbReference type="Pfam" id="PF18158"/>
    </source>
</evidence>
<evidence type="ECO:0000259" key="5">
    <source>
        <dbReference type="Pfam" id="PF00441"/>
    </source>
</evidence>
<dbReference type="GO" id="GO:0003995">
    <property type="term" value="F:acyl-CoA dehydrogenase activity"/>
    <property type="evidence" value="ECO:0007669"/>
    <property type="project" value="InterPro"/>
</dbReference>
<dbReference type="EMBL" id="JFZZ01000050">
    <property type="protein sequence ID" value="KAK95662.1"/>
    <property type="molecule type" value="Genomic_DNA"/>
</dbReference>
<accession>A0A158M4J8</accession>
<comment type="similarity">
    <text evidence="2">Belongs to the acyl-CoA dehydrogenase family.</text>
</comment>
<dbReference type="Pfam" id="PF02770">
    <property type="entry name" value="Acyl-CoA_dh_M"/>
    <property type="match status" value="1"/>
</dbReference>
<dbReference type="PROSITE" id="PS00073">
    <property type="entry name" value="ACYL_COA_DH_2"/>
    <property type="match status" value="1"/>
</dbReference>
<evidence type="ECO:0000256" key="2">
    <source>
        <dbReference type="ARBA" id="ARBA00009347"/>
    </source>
</evidence>
<dbReference type="Pfam" id="PF00441">
    <property type="entry name" value="Acyl-CoA_dh_1"/>
    <property type="match status" value="1"/>
</dbReference>
<dbReference type="InterPro" id="IPR009075">
    <property type="entry name" value="AcylCo_DH/oxidase_C"/>
</dbReference>
<evidence type="ECO:0000313" key="8">
    <source>
        <dbReference type="EMBL" id="KAK95662.1"/>
    </source>
</evidence>
<evidence type="ECO:0000259" key="6">
    <source>
        <dbReference type="Pfam" id="PF02770"/>
    </source>
</evidence>
<name>A0A158M4J8_9BORD</name>
<dbReference type="PANTHER" id="PTHR42707">
    <property type="entry name" value="ACYL-COA DEHYDROGENASE"/>
    <property type="match status" value="1"/>
</dbReference>
<dbReference type="InterPro" id="IPR036250">
    <property type="entry name" value="AcylCo_DH-like_C"/>
</dbReference>
<dbReference type="Pfam" id="PF18158">
    <property type="entry name" value="AidB_N"/>
    <property type="match status" value="1"/>
</dbReference>
<evidence type="ECO:0000256" key="4">
    <source>
        <dbReference type="ARBA" id="ARBA00022827"/>
    </source>
</evidence>
<dbReference type="Gene3D" id="2.40.110.20">
    <property type="match status" value="1"/>
</dbReference>
<dbReference type="PROSITE" id="PS00072">
    <property type="entry name" value="ACYL_COA_DH_1"/>
    <property type="match status" value="1"/>
</dbReference>
<dbReference type="InterPro" id="IPR006091">
    <property type="entry name" value="Acyl-CoA_Oxase/DH_mid-dom"/>
</dbReference>
<gene>
    <name evidence="8" type="ORF">L497_0379</name>
</gene>
<dbReference type="SUPFAM" id="SSF47203">
    <property type="entry name" value="Acyl-CoA dehydrogenase C-terminal domain-like"/>
    <property type="match status" value="1"/>
</dbReference>
<sequence length="438" mass="47217">MQTGSATHISRAAGFYLQGQVEAGTLCPITMTHAAIPLLLREPGGAIDYARDWLPRLMSRDYDGTDAPLTSKRSVMLGMGLTEKQGGSDLRAITTEARPLGQPGRGQPYSLVGHKWFFSVPQADAHLVLARADDGIGCFFMPRWIPNGPRNAIRLRRLKDKLGNRSNASAEAEFEQAWAVMLGEPGKGLAVLLEMAATTRLDCVLGSAALLRQGLVQALHHAQHRRAFGQRLVEQPVMRAVLADLALESEAAMLLGMCLAHAMDADERTLLRVVTPAAKLWVCKRACTALAESMEVLGGNGYVEEGPLARLYREAPVNAIWEGSGNVMALDVLRALGREPQALARLGEDLKLAAGLDARYDRAVESWLISAAQPGQEQARALAAGLARLMQAGLMLRHAPQPLGQAFVATRLRPGLYGEHLSEPAIAAILARAWPGIC</sequence>
<organism evidence="8 9">
    <name type="scientific">Bordetella holmesii CDC-H585-BH</name>
    <dbReference type="NCBI Taxonomy" id="1331206"/>
    <lineage>
        <taxon>Bacteria</taxon>
        <taxon>Pseudomonadati</taxon>
        <taxon>Pseudomonadota</taxon>
        <taxon>Betaproteobacteria</taxon>
        <taxon>Burkholderiales</taxon>
        <taxon>Alcaligenaceae</taxon>
        <taxon>Bordetella</taxon>
    </lineage>
</organism>
<dbReference type="InterPro" id="IPR006089">
    <property type="entry name" value="Acyl-CoA_DH_CS"/>
</dbReference>
<evidence type="ECO:0000256" key="3">
    <source>
        <dbReference type="ARBA" id="ARBA00022630"/>
    </source>
</evidence>
<dbReference type="Gene3D" id="1.20.140.10">
    <property type="entry name" value="Butyryl-CoA Dehydrogenase, subunit A, domain 3"/>
    <property type="match status" value="1"/>
</dbReference>
<dbReference type="Proteomes" id="UP000026682">
    <property type="component" value="Unassembled WGS sequence"/>
</dbReference>
<dbReference type="InterPro" id="IPR041504">
    <property type="entry name" value="AidB_N"/>
</dbReference>
<dbReference type="PATRIC" id="fig|1331206.3.peg.1428"/>
<comment type="caution">
    <text evidence="8">The sequence shown here is derived from an EMBL/GenBank/DDBJ whole genome shotgun (WGS) entry which is preliminary data.</text>
</comment>
<feature type="domain" description="Acyl-CoA dehydrogenase/oxidase C-terminal" evidence="5">
    <location>
        <begin position="186"/>
        <end position="336"/>
    </location>
</feature>
<dbReference type="InterPro" id="IPR052904">
    <property type="entry name" value="Acyl-CoA_dehydrogenase-like"/>
</dbReference>